<keyword evidence="3" id="KW-0238">DNA-binding</keyword>
<evidence type="ECO:0000256" key="3">
    <source>
        <dbReference type="ARBA" id="ARBA00023125"/>
    </source>
</evidence>
<gene>
    <name evidence="7" type="ORF">VFH_II115800</name>
</gene>
<sequence>MDSKNQFSLSMHIFGLCLNQEIYSNICRRNEETWSRVVSNAKVMRRNVLQLPRGVIKKSLSGPVSSIELYDSEKGISENCVVKVRNNDEGEKYLTTGWYEFAKHEELKKGDIMHFCIRYPPADEILVYVEPGKKRQ</sequence>
<evidence type="ECO:0000313" key="7">
    <source>
        <dbReference type="EMBL" id="CAI8598186.1"/>
    </source>
</evidence>
<reference evidence="7 8" key="1">
    <citation type="submission" date="2023-01" db="EMBL/GenBank/DDBJ databases">
        <authorList>
            <person name="Kreplak J."/>
        </authorList>
    </citation>
    <scope>NUCLEOTIDE SEQUENCE [LARGE SCALE GENOMIC DNA]</scope>
</reference>
<evidence type="ECO:0000256" key="4">
    <source>
        <dbReference type="ARBA" id="ARBA00023163"/>
    </source>
</evidence>
<dbReference type="EMBL" id="OX451737">
    <property type="protein sequence ID" value="CAI8598186.1"/>
    <property type="molecule type" value="Genomic_DNA"/>
</dbReference>
<dbReference type="GO" id="GO:0003677">
    <property type="term" value="F:DNA binding"/>
    <property type="evidence" value="ECO:0007669"/>
    <property type="project" value="UniProtKB-KW"/>
</dbReference>
<dbReference type="Gene3D" id="2.40.330.10">
    <property type="entry name" value="DNA-binding pseudobarrel domain"/>
    <property type="match status" value="1"/>
</dbReference>
<comment type="subcellular location">
    <subcellularLocation>
        <location evidence="1">Nucleus</location>
    </subcellularLocation>
</comment>
<evidence type="ECO:0000256" key="2">
    <source>
        <dbReference type="ARBA" id="ARBA00023015"/>
    </source>
</evidence>
<organism evidence="7 8">
    <name type="scientific">Vicia faba</name>
    <name type="common">Broad bean</name>
    <name type="synonym">Faba vulgaris</name>
    <dbReference type="NCBI Taxonomy" id="3906"/>
    <lineage>
        <taxon>Eukaryota</taxon>
        <taxon>Viridiplantae</taxon>
        <taxon>Streptophyta</taxon>
        <taxon>Embryophyta</taxon>
        <taxon>Tracheophyta</taxon>
        <taxon>Spermatophyta</taxon>
        <taxon>Magnoliopsida</taxon>
        <taxon>eudicotyledons</taxon>
        <taxon>Gunneridae</taxon>
        <taxon>Pentapetalae</taxon>
        <taxon>rosids</taxon>
        <taxon>fabids</taxon>
        <taxon>Fabales</taxon>
        <taxon>Fabaceae</taxon>
        <taxon>Papilionoideae</taxon>
        <taxon>50 kb inversion clade</taxon>
        <taxon>NPAAA clade</taxon>
        <taxon>Hologalegina</taxon>
        <taxon>IRL clade</taxon>
        <taxon>Fabeae</taxon>
        <taxon>Vicia</taxon>
    </lineage>
</organism>
<dbReference type="Pfam" id="PF02362">
    <property type="entry name" value="B3"/>
    <property type="match status" value="1"/>
</dbReference>
<dbReference type="InterPro" id="IPR003340">
    <property type="entry name" value="B3_DNA-bd"/>
</dbReference>
<dbReference type="GO" id="GO:0005634">
    <property type="term" value="C:nucleus"/>
    <property type="evidence" value="ECO:0007669"/>
    <property type="project" value="UniProtKB-SubCell"/>
</dbReference>
<dbReference type="PROSITE" id="PS50863">
    <property type="entry name" value="B3"/>
    <property type="match status" value="1"/>
</dbReference>
<dbReference type="AlphaFoldDB" id="A0AAV0ZJT2"/>
<evidence type="ECO:0000256" key="5">
    <source>
        <dbReference type="ARBA" id="ARBA00023242"/>
    </source>
</evidence>
<keyword evidence="8" id="KW-1185">Reference proteome</keyword>
<keyword evidence="2" id="KW-0805">Transcription regulation</keyword>
<keyword evidence="4" id="KW-0804">Transcription</keyword>
<protein>
    <recommendedName>
        <fullName evidence="6">TF-B3 domain-containing protein</fullName>
    </recommendedName>
</protein>
<dbReference type="SUPFAM" id="SSF101936">
    <property type="entry name" value="DNA-binding pseudobarrel domain"/>
    <property type="match status" value="1"/>
</dbReference>
<evidence type="ECO:0000313" key="8">
    <source>
        <dbReference type="Proteomes" id="UP001157006"/>
    </source>
</evidence>
<name>A0AAV0ZJT2_VICFA</name>
<evidence type="ECO:0000259" key="6">
    <source>
        <dbReference type="PROSITE" id="PS50863"/>
    </source>
</evidence>
<feature type="domain" description="TF-B3" evidence="6">
    <location>
        <begin position="34"/>
        <end position="133"/>
    </location>
</feature>
<evidence type="ECO:0000256" key="1">
    <source>
        <dbReference type="ARBA" id="ARBA00004123"/>
    </source>
</evidence>
<accession>A0AAV0ZJT2</accession>
<dbReference type="Proteomes" id="UP001157006">
    <property type="component" value="Chromosome 2"/>
</dbReference>
<proteinExistence type="predicted"/>
<keyword evidence="5" id="KW-0539">Nucleus</keyword>
<dbReference type="InterPro" id="IPR015300">
    <property type="entry name" value="DNA-bd_pseudobarrel_sf"/>
</dbReference>